<dbReference type="EMBL" id="RCZO01000007">
    <property type="protein sequence ID" value="TPG07313.1"/>
    <property type="molecule type" value="Genomic_DNA"/>
</dbReference>
<sequence length="114" mass="12174">MNTDVATRIYAAIAAIPPGRVASYGAIAARAGLPGRARLVGRLLGEVPDGMVLPWYRVLRSSGHIAMPPGSRGFREQSRLLRAEGVEVKNGRVPLSRFGLDGDLDHALWGMPDG</sequence>
<evidence type="ECO:0000259" key="2">
    <source>
        <dbReference type="Pfam" id="PF01035"/>
    </source>
</evidence>
<evidence type="ECO:0000313" key="3">
    <source>
        <dbReference type="EMBL" id="TPG07313.1"/>
    </source>
</evidence>
<dbReference type="SUPFAM" id="SSF46767">
    <property type="entry name" value="Methylated DNA-protein cysteine methyltransferase, C-terminal domain"/>
    <property type="match status" value="1"/>
</dbReference>
<dbReference type="GO" id="GO:0032259">
    <property type="term" value="P:methylation"/>
    <property type="evidence" value="ECO:0007669"/>
    <property type="project" value="UniProtKB-KW"/>
</dbReference>
<dbReference type="InterPro" id="IPR036217">
    <property type="entry name" value="MethylDNA_cys_MeTrfase_DNAb"/>
</dbReference>
<keyword evidence="1" id="KW-0227">DNA damage</keyword>
<dbReference type="InterPro" id="IPR052520">
    <property type="entry name" value="ATL_DNA_repair"/>
</dbReference>
<dbReference type="STRING" id="582702.SAMN05192579_11923"/>
<keyword evidence="4" id="KW-1185">Reference proteome</keyword>
<keyword evidence="3" id="KW-0489">Methyltransferase</keyword>
<evidence type="ECO:0000256" key="1">
    <source>
        <dbReference type="ARBA" id="ARBA00022763"/>
    </source>
</evidence>
<feature type="domain" description="Methylated-DNA-[protein]-cysteine S-methyltransferase DNA binding" evidence="2">
    <location>
        <begin position="6"/>
        <end position="86"/>
    </location>
</feature>
<reference evidence="3 4" key="1">
    <citation type="journal article" date="2019" name="Environ. Microbiol.">
        <title>Species interactions and distinct microbial communities in high Arctic permafrost affected cryosols are associated with the CH4 and CO2 gas fluxes.</title>
        <authorList>
            <person name="Altshuler I."/>
            <person name="Hamel J."/>
            <person name="Turney S."/>
            <person name="Magnuson E."/>
            <person name="Levesque R."/>
            <person name="Greer C."/>
            <person name="Whyte L.G."/>
        </authorList>
    </citation>
    <scope>NUCLEOTIDE SEQUENCE [LARGE SCALE GENOMIC DNA]</scope>
    <source>
        <strain evidence="3 4">S13Y</strain>
    </source>
</reference>
<keyword evidence="3" id="KW-0808">Transferase</keyword>
<dbReference type="PANTHER" id="PTHR42942:SF1">
    <property type="entry name" value="ALKYLTRANSFERASE-LIKE PROTEIN 1"/>
    <property type="match status" value="1"/>
</dbReference>
<accession>A0A502C3C9</accession>
<dbReference type="OrthoDB" id="9132167at2"/>
<evidence type="ECO:0000313" key="4">
    <source>
        <dbReference type="Proteomes" id="UP000319486"/>
    </source>
</evidence>
<dbReference type="RefSeq" id="WP_140653287.1">
    <property type="nucleotide sequence ID" value="NZ_RCZB01000005.1"/>
</dbReference>
<proteinExistence type="predicted"/>
<gene>
    <name evidence="3" type="ORF">EAH88_12755</name>
</gene>
<dbReference type="Proteomes" id="UP000319486">
    <property type="component" value="Unassembled WGS sequence"/>
</dbReference>
<dbReference type="AlphaFoldDB" id="A0A502C3C9"/>
<dbReference type="Gene3D" id="1.10.10.10">
    <property type="entry name" value="Winged helix-like DNA-binding domain superfamily/Winged helix DNA-binding domain"/>
    <property type="match status" value="1"/>
</dbReference>
<name>A0A502C3C9_9GAMM</name>
<dbReference type="GO" id="GO:0008168">
    <property type="term" value="F:methyltransferase activity"/>
    <property type="evidence" value="ECO:0007669"/>
    <property type="project" value="UniProtKB-KW"/>
</dbReference>
<dbReference type="InterPro" id="IPR014048">
    <property type="entry name" value="MethylDNA_cys_MeTrfase_DNA-bd"/>
</dbReference>
<protein>
    <submittedName>
        <fullName evidence="3">Cysteine methyltransferase</fullName>
    </submittedName>
</protein>
<organism evidence="3 4">
    <name type="scientific">Rhodanobacter glycinis</name>
    <dbReference type="NCBI Taxonomy" id="582702"/>
    <lineage>
        <taxon>Bacteria</taxon>
        <taxon>Pseudomonadati</taxon>
        <taxon>Pseudomonadota</taxon>
        <taxon>Gammaproteobacteria</taxon>
        <taxon>Lysobacterales</taxon>
        <taxon>Rhodanobacteraceae</taxon>
        <taxon>Rhodanobacter</taxon>
    </lineage>
</organism>
<dbReference type="Pfam" id="PF01035">
    <property type="entry name" value="DNA_binding_1"/>
    <property type="match status" value="1"/>
</dbReference>
<dbReference type="InterPro" id="IPR036388">
    <property type="entry name" value="WH-like_DNA-bd_sf"/>
</dbReference>
<dbReference type="CDD" id="cd06445">
    <property type="entry name" value="ATase"/>
    <property type="match status" value="1"/>
</dbReference>
<dbReference type="PANTHER" id="PTHR42942">
    <property type="entry name" value="6-O-METHYLGUANINE DNA METHYLTRANSFERASE"/>
    <property type="match status" value="1"/>
</dbReference>
<dbReference type="GO" id="GO:0006281">
    <property type="term" value="P:DNA repair"/>
    <property type="evidence" value="ECO:0007669"/>
    <property type="project" value="InterPro"/>
</dbReference>
<comment type="caution">
    <text evidence="3">The sequence shown here is derived from an EMBL/GenBank/DDBJ whole genome shotgun (WGS) entry which is preliminary data.</text>
</comment>